<gene>
    <name evidence="2" type="ordered locus">Hoch_0289</name>
</gene>
<dbReference type="AlphaFoldDB" id="D0LHR8"/>
<evidence type="ECO:0000313" key="3">
    <source>
        <dbReference type="Proteomes" id="UP000001880"/>
    </source>
</evidence>
<evidence type="ECO:0000256" key="1">
    <source>
        <dbReference type="SAM" id="MobiDB-lite"/>
    </source>
</evidence>
<proteinExistence type="predicted"/>
<accession>D0LHR8</accession>
<dbReference type="KEGG" id="hoh:Hoch_0289"/>
<keyword evidence="3" id="KW-1185">Reference proteome</keyword>
<name>D0LHR8_HALO1</name>
<dbReference type="HOGENOM" id="CLU_813218_0_0_7"/>
<feature type="region of interest" description="Disordered" evidence="1">
    <location>
        <begin position="47"/>
        <end position="87"/>
    </location>
</feature>
<protein>
    <submittedName>
        <fullName evidence="2">Uncharacterized protein</fullName>
    </submittedName>
</protein>
<feature type="compositionally biased region" description="Acidic residues" evidence="1">
    <location>
        <begin position="47"/>
        <end position="77"/>
    </location>
</feature>
<organism evidence="2 3">
    <name type="scientific">Haliangium ochraceum (strain DSM 14365 / JCM 11303 / SMP-2)</name>
    <dbReference type="NCBI Taxonomy" id="502025"/>
    <lineage>
        <taxon>Bacteria</taxon>
        <taxon>Pseudomonadati</taxon>
        <taxon>Myxococcota</taxon>
        <taxon>Polyangia</taxon>
        <taxon>Haliangiales</taxon>
        <taxon>Kofleriaceae</taxon>
        <taxon>Haliangium</taxon>
    </lineage>
</organism>
<dbReference type="Proteomes" id="UP000001880">
    <property type="component" value="Chromosome"/>
</dbReference>
<dbReference type="EMBL" id="CP001804">
    <property type="protein sequence ID" value="ACY12930.1"/>
    <property type="molecule type" value="Genomic_DNA"/>
</dbReference>
<reference evidence="2 3" key="1">
    <citation type="journal article" date="2010" name="Stand. Genomic Sci.">
        <title>Complete genome sequence of Haliangium ochraceum type strain (SMP-2).</title>
        <authorList>
            <consortium name="US DOE Joint Genome Institute (JGI-PGF)"/>
            <person name="Ivanova N."/>
            <person name="Daum C."/>
            <person name="Lang E."/>
            <person name="Abt B."/>
            <person name="Kopitz M."/>
            <person name="Saunders E."/>
            <person name="Lapidus A."/>
            <person name="Lucas S."/>
            <person name="Glavina Del Rio T."/>
            <person name="Nolan M."/>
            <person name="Tice H."/>
            <person name="Copeland A."/>
            <person name="Cheng J.F."/>
            <person name="Chen F."/>
            <person name="Bruce D."/>
            <person name="Goodwin L."/>
            <person name="Pitluck S."/>
            <person name="Mavromatis K."/>
            <person name="Pati A."/>
            <person name="Mikhailova N."/>
            <person name="Chen A."/>
            <person name="Palaniappan K."/>
            <person name="Land M."/>
            <person name="Hauser L."/>
            <person name="Chang Y.J."/>
            <person name="Jeffries C.D."/>
            <person name="Detter J.C."/>
            <person name="Brettin T."/>
            <person name="Rohde M."/>
            <person name="Goker M."/>
            <person name="Bristow J."/>
            <person name="Markowitz V."/>
            <person name="Eisen J.A."/>
            <person name="Hugenholtz P."/>
            <person name="Kyrpides N.C."/>
            <person name="Klenk H.P."/>
        </authorList>
    </citation>
    <scope>NUCLEOTIDE SEQUENCE [LARGE SCALE GENOMIC DNA]</scope>
    <source>
        <strain evidence="3">DSM 14365 / CIP 107738 / JCM 11303 / AJ 13395 / SMP-2</strain>
    </source>
</reference>
<sequence length="341" mass="37882">MLARSFRLDPNRQVCRWGLVFLLAPFLAVGSVIAPAIVSLETVAYAQDDDDWDDEEDDDDDWGEEEEEFEDEEENEDGYVQPPVTAGGLYTKKTYPVAALSRPLTVIEGMVEVRGGIDIDVSDETAFEVFRFKADARYGIADHVELQAVFDLLLSGEPVYTSYPTPEFEAGLGIEGGLYYDMVHFRAVGAVVSRKPFTIVEGDPDDPDSEDMLVVDPNAESETGFDLILGFPFRYRFKPEIAIIALDELMTIHFGGGKPDLNVGVGGVYQLIPQAAVIARAELYVPQFDTRLLTVPLTAAAQFSPNNQFDLGLEFTLPVDVRDEDNRFSQRSVLIYAQARL</sequence>
<dbReference type="STRING" id="502025.Hoch_0289"/>
<evidence type="ECO:0000313" key="2">
    <source>
        <dbReference type="EMBL" id="ACY12930.1"/>
    </source>
</evidence>